<dbReference type="CDD" id="cd00043">
    <property type="entry name" value="CYCLIN_SF"/>
    <property type="match status" value="1"/>
</dbReference>
<reference evidence="1" key="1">
    <citation type="journal article" date="2015" name="Nature">
        <title>Complex archaea that bridge the gap between prokaryotes and eukaryotes.</title>
        <authorList>
            <person name="Spang A."/>
            <person name="Saw J.H."/>
            <person name="Jorgensen S.L."/>
            <person name="Zaremba-Niedzwiedzka K."/>
            <person name="Martijn J."/>
            <person name="Lind A.E."/>
            <person name="van Eijk R."/>
            <person name="Schleper C."/>
            <person name="Guy L."/>
            <person name="Ettema T.J."/>
        </authorList>
    </citation>
    <scope>NUCLEOTIDE SEQUENCE</scope>
</reference>
<dbReference type="EMBL" id="LAZR01006943">
    <property type="protein sequence ID" value="KKM88555.1"/>
    <property type="molecule type" value="Genomic_DNA"/>
</dbReference>
<comment type="caution">
    <text evidence="1">The sequence shown here is derived from an EMBL/GenBank/DDBJ whole genome shotgun (WGS) entry which is preliminary data.</text>
</comment>
<dbReference type="SUPFAM" id="SSF47954">
    <property type="entry name" value="Cyclin-like"/>
    <property type="match status" value="1"/>
</dbReference>
<proteinExistence type="predicted"/>
<gene>
    <name evidence="1" type="ORF">LCGC14_1257530</name>
</gene>
<protein>
    <submittedName>
        <fullName evidence="1">Uncharacterized protein</fullName>
    </submittedName>
</protein>
<evidence type="ECO:0000313" key="1">
    <source>
        <dbReference type="EMBL" id="KKM88555.1"/>
    </source>
</evidence>
<organism evidence="1">
    <name type="scientific">marine sediment metagenome</name>
    <dbReference type="NCBI Taxonomy" id="412755"/>
    <lineage>
        <taxon>unclassified sequences</taxon>
        <taxon>metagenomes</taxon>
        <taxon>ecological metagenomes</taxon>
    </lineage>
</organism>
<dbReference type="Gene3D" id="1.10.472.10">
    <property type="entry name" value="Cyclin-like"/>
    <property type="match status" value="1"/>
</dbReference>
<dbReference type="InterPro" id="IPR036915">
    <property type="entry name" value="Cyclin-like_sf"/>
</dbReference>
<dbReference type="AlphaFoldDB" id="A0A0F9NIB6"/>
<name>A0A0F9NIB6_9ZZZZ</name>
<accession>A0A0F9NIB6</accession>
<sequence>MTVIGLKKQISPEIVKEIVELRKQKTTLEAIRDKKNVSVTTISKILRRELGDSYDDYICKKTEPITPSLKSKVVKLRNQFNTIRQISEQKCLAYSTVKDILLEEFGKDCEKYNLYKTISEETARTIVMLKNKGYKIYQISLKTRVSTYRLDTFFKDSSPQVFKDVIKKLSRKITNEVREEIFNLYHKLWDRVGIHYKKAIRLLPVVIYIVFKIKGLPIHSKEIISSSNLTQKQFRNCLQEVVKHCPEYVARDRKEIVYKKLFSVKDHFQFDSKFVQVSDFLLKKFWSKINNTKDNILAGVISVLTMVRLGIKSVGYYEITNYLNIGHSTVYYQVRNKILKPLGINGFGGFKKSPELLLPFLTA</sequence>